<evidence type="ECO:0000313" key="7">
    <source>
        <dbReference type="EMBL" id="KAF5818843.1"/>
    </source>
</evidence>
<dbReference type="EMBL" id="MNCJ02000317">
    <property type="protein sequence ID" value="KAF5818843.1"/>
    <property type="molecule type" value="Genomic_DNA"/>
</dbReference>
<keyword evidence="8" id="KW-1185">Reference proteome</keyword>
<dbReference type="InterPro" id="IPR020946">
    <property type="entry name" value="Flavin_mOase-like"/>
</dbReference>
<gene>
    <name evidence="7" type="ORF">HanXRQr2_Chr02g0070711</name>
</gene>
<evidence type="ECO:0000256" key="1">
    <source>
        <dbReference type="ARBA" id="ARBA00009183"/>
    </source>
</evidence>
<evidence type="ECO:0000256" key="6">
    <source>
        <dbReference type="RuleBase" id="RU361177"/>
    </source>
</evidence>
<dbReference type="Gene3D" id="3.50.50.60">
    <property type="entry name" value="FAD/NAD(P)-binding domain"/>
    <property type="match status" value="2"/>
</dbReference>
<evidence type="ECO:0000256" key="5">
    <source>
        <dbReference type="ARBA" id="ARBA00023002"/>
    </source>
</evidence>
<evidence type="ECO:0000256" key="2">
    <source>
        <dbReference type="ARBA" id="ARBA00022630"/>
    </source>
</evidence>
<dbReference type="Pfam" id="PF00743">
    <property type="entry name" value="FMO-like"/>
    <property type="match status" value="2"/>
</dbReference>
<evidence type="ECO:0000256" key="3">
    <source>
        <dbReference type="ARBA" id="ARBA00022827"/>
    </source>
</evidence>
<dbReference type="GO" id="GO:0004499">
    <property type="term" value="F:N,N-dimethylaniline monooxygenase activity"/>
    <property type="evidence" value="ECO:0007669"/>
    <property type="project" value="InterPro"/>
</dbReference>
<keyword evidence="4" id="KW-0521">NADP</keyword>
<reference evidence="7" key="1">
    <citation type="journal article" date="2017" name="Nature">
        <title>The sunflower genome provides insights into oil metabolism, flowering and Asterid evolution.</title>
        <authorList>
            <person name="Badouin H."/>
            <person name="Gouzy J."/>
            <person name="Grassa C.J."/>
            <person name="Murat F."/>
            <person name="Staton S.E."/>
            <person name="Cottret L."/>
            <person name="Lelandais-Briere C."/>
            <person name="Owens G.L."/>
            <person name="Carrere S."/>
            <person name="Mayjonade B."/>
            <person name="Legrand L."/>
            <person name="Gill N."/>
            <person name="Kane N.C."/>
            <person name="Bowers J.E."/>
            <person name="Hubner S."/>
            <person name="Bellec A."/>
            <person name="Berard A."/>
            <person name="Berges H."/>
            <person name="Blanchet N."/>
            <person name="Boniface M.C."/>
            <person name="Brunel D."/>
            <person name="Catrice O."/>
            <person name="Chaidir N."/>
            <person name="Claudel C."/>
            <person name="Donnadieu C."/>
            <person name="Faraut T."/>
            <person name="Fievet G."/>
            <person name="Helmstetter N."/>
            <person name="King M."/>
            <person name="Knapp S.J."/>
            <person name="Lai Z."/>
            <person name="Le Paslier M.C."/>
            <person name="Lippi Y."/>
            <person name="Lorenzon L."/>
            <person name="Mandel J.R."/>
            <person name="Marage G."/>
            <person name="Marchand G."/>
            <person name="Marquand E."/>
            <person name="Bret-Mestries E."/>
            <person name="Morien E."/>
            <person name="Nambeesan S."/>
            <person name="Nguyen T."/>
            <person name="Pegot-Espagnet P."/>
            <person name="Pouilly N."/>
            <person name="Raftis F."/>
            <person name="Sallet E."/>
            <person name="Schiex T."/>
            <person name="Thomas J."/>
            <person name="Vandecasteele C."/>
            <person name="Vares D."/>
            <person name="Vear F."/>
            <person name="Vautrin S."/>
            <person name="Crespi M."/>
            <person name="Mangin B."/>
            <person name="Burke J.M."/>
            <person name="Salse J."/>
            <person name="Munos S."/>
            <person name="Vincourt P."/>
            <person name="Rieseberg L.H."/>
            <person name="Langlade N.B."/>
        </authorList>
    </citation>
    <scope>NUCLEOTIDE SEQUENCE</scope>
    <source>
        <tissue evidence="7">Leaves</tissue>
    </source>
</reference>
<dbReference type="InterPro" id="IPR000960">
    <property type="entry name" value="Flavin_mOase"/>
</dbReference>
<dbReference type="GO" id="GO:0004497">
    <property type="term" value="F:monooxygenase activity"/>
    <property type="evidence" value="ECO:0000318"/>
    <property type="project" value="GO_Central"/>
</dbReference>
<name>A0A9K3P1G3_HELAN</name>
<dbReference type="AlphaFoldDB" id="A0A9K3P1G3"/>
<dbReference type="InterPro" id="IPR036188">
    <property type="entry name" value="FAD/NAD-bd_sf"/>
</dbReference>
<evidence type="ECO:0000256" key="4">
    <source>
        <dbReference type="ARBA" id="ARBA00022857"/>
    </source>
</evidence>
<sequence>MARSLKVAVIGAGVAGLAAARELQRESLQVVVFEKSHQLGGTWAYDARVESDLLGVDPNRDVVHSSAYKSLKTNVPRVLMSFTDFKFGEKVYGDPRMYPGHVEVLKFLTDFASHFELTELIRFNTLVTRVEVDDSDITEFVVESNTNGVISVEVFDAVVVCNGHNTQPRLATDIPGIKTWSRKQMHSHNYRVPEPFRDQILNDWIVVVIGSGPSAVDISRDIATVAKEVHMSSRSPLVKVAKSDKFNNMWQHSKIEYISKDGLITFQDGFSIDADIILHCTGYKNHLPFLQTNGIVSVEDKRIGPLYKHVFPPQLAPRLSFVGIPEKVSLMYSHVFVHIYISYRDGSRPFLWVPRNPFGLEKKNGKY</sequence>
<dbReference type="GO" id="GO:0050660">
    <property type="term" value="F:flavin adenine dinucleotide binding"/>
    <property type="evidence" value="ECO:0007669"/>
    <property type="project" value="InterPro"/>
</dbReference>
<keyword evidence="5 6" id="KW-0560">Oxidoreductase</keyword>
<dbReference type="PRINTS" id="PR00370">
    <property type="entry name" value="FMOXYGENASE"/>
</dbReference>
<dbReference type="Gramene" id="mRNA:HanXRQr2_Chr02g0070711">
    <property type="protein sequence ID" value="mRNA:HanXRQr2_Chr02g0070711"/>
    <property type="gene ID" value="HanXRQr2_Chr02g0070711"/>
</dbReference>
<protein>
    <recommendedName>
        <fullName evidence="6">Flavin-containing monooxygenase</fullName>
        <ecNumber evidence="6">1.-.-.-</ecNumber>
    </recommendedName>
</protein>
<dbReference type="InterPro" id="IPR050346">
    <property type="entry name" value="FMO-like"/>
</dbReference>
<dbReference type="PANTHER" id="PTHR23023">
    <property type="entry name" value="DIMETHYLANILINE MONOOXYGENASE"/>
    <property type="match status" value="1"/>
</dbReference>
<keyword evidence="2 6" id="KW-0285">Flavoprotein</keyword>
<comment type="cofactor">
    <cofactor evidence="6">
        <name>FAD</name>
        <dbReference type="ChEBI" id="CHEBI:57692"/>
    </cofactor>
</comment>
<dbReference type="GO" id="GO:0050661">
    <property type="term" value="F:NADP binding"/>
    <property type="evidence" value="ECO:0007669"/>
    <property type="project" value="InterPro"/>
</dbReference>
<accession>A0A9K3P1G3</accession>
<dbReference type="EC" id="1.-.-.-" evidence="6"/>
<proteinExistence type="inferred from homology"/>
<organism evidence="7 8">
    <name type="scientific">Helianthus annuus</name>
    <name type="common">Common sunflower</name>
    <dbReference type="NCBI Taxonomy" id="4232"/>
    <lineage>
        <taxon>Eukaryota</taxon>
        <taxon>Viridiplantae</taxon>
        <taxon>Streptophyta</taxon>
        <taxon>Embryophyta</taxon>
        <taxon>Tracheophyta</taxon>
        <taxon>Spermatophyta</taxon>
        <taxon>Magnoliopsida</taxon>
        <taxon>eudicotyledons</taxon>
        <taxon>Gunneridae</taxon>
        <taxon>Pentapetalae</taxon>
        <taxon>asterids</taxon>
        <taxon>campanulids</taxon>
        <taxon>Asterales</taxon>
        <taxon>Asteraceae</taxon>
        <taxon>Asteroideae</taxon>
        <taxon>Heliantheae alliance</taxon>
        <taxon>Heliantheae</taxon>
        <taxon>Helianthus</taxon>
    </lineage>
</organism>
<comment type="similarity">
    <text evidence="1 6">Belongs to the FMO family.</text>
</comment>
<dbReference type="SUPFAM" id="SSF51905">
    <property type="entry name" value="FAD/NAD(P)-binding domain"/>
    <property type="match status" value="1"/>
</dbReference>
<dbReference type="Proteomes" id="UP000215914">
    <property type="component" value="Unassembled WGS sequence"/>
</dbReference>
<comment type="caution">
    <text evidence="7">The sequence shown here is derived from an EMBL/GenBank/DDBJ whole genome shotgun (WGS) entry which is preliminary data.</text>
</comment>
<keyword evidence="3 6" id="KW-0274">FAD</keyword>
<evidence type="ECO:0000313" key="8">
    <source>
        <dbReference type="Proteomes" id="UP000215914"/>
    </source>
</evidence>
<dbReference type="PIRSF" id="PIRSF000332">
    <property type="entry name" value="FMO"/>
    <property type="match status" value="1"/>
</dbReference>
<keyword evidence="6 7" id="KW-0503">Monooxygenase</keyword>
<reference evidence="7" key="2">
    <citation type="submission" date="2020-06" db="EMBL/GenBank/DDBJ databases">
        <title>Helianthus annuus Genome sequencing and assembly Release 2.</title>
        <authorList>
            <person name="Gouzy J."/>
            <person name="Langlade N."/>
            <person name="Munos S."/>
        </authorList>
    </citation>
    <scope>NUCLEOTIDE SEQUENCE</scope>
    <source>
        <tissue evidence="7">Leaves</tissue>
    </source>
</reference>